<feature type="binding site" evidence="11">
    <location>
        <begin position="65"/>
        <end position="67"/>
    </location>
    <ligand>
        <name>FMN</name>
        <dbReference type="ChEBI" id="CHEBI:58210"/>
    </ligand>
</feature>
<dbReference type="GO" id="GO:0005737">
    <property type="term" value="C:cytoplasm"/>
    <property type="evidence" value="ECO:0007669"/>
    <property type="project" value="UniProtKB-SubCell"/>
</dbReference>
<dbReference type="GO" id="GO:0004452">
    <property type="term" value="F:isopentenyl-diphosphate delta-isomerase activity"/>
    <property type="evidence" value="ECO:0007669"/>
    <property type="project" value="UniProtKB-UniRule"/>
</dbReference>
<dbReference type="RefSeq" id="WP_213167206.1">
    <property type="nucleotide sequence ID" value="NZ_CP058559.1"/>
</dbReference>
<comment type="cofactor">
    <cofactor evidence="11">
        <name>NADPH</name>
        <dbReference type="ChEBI" id="CHEBI:57783"/>
    </cofactor>
</comment>
<keyword evidence="8 11" id="KW-0414">Isoprene biosynthesis</keyword>
<dbReference type="NCBIfam" id="TIGR02151">
    <property type="entry name" value="IPP_isom_2"/>
    <property type="match status" value="1"/>
</dbReference>
<evidence type="ECO:0000256" key="8">
    <source>
        <dbReference type="ARBA" id="ARBA00023229"/>
    </source>
</evidence>
<keyword evidence="5 11" id="KW-0479">Metal-binding</keyword>
<keyword evidence="9 11" id="KW-0413">Isomerase</keyword>
<keyword evidence="6 11" id="KW-0460">Magnesium</keyword>
<evidence type="ECO:0000256" key="7">
    <source>
        <dbReference type="ARBA" id="ARBA00022857"/>
    </source>
</evidence>
<comment type="subunit">
    <text evidence="10 11">Homooctamer. Dimer of tetramers.</text>
</comment>
<dbReference type="InterPro" id="IPR011179">
    <property type="entry name" value="IPdP_isomerase"/>
</dbReference>
<keyword evidence="4 11" id="KW-0288">FMN</keyword>
<evidence type="ECO:0000256" key="11">
    <source>
        <dbReference type="HAMAP-Rule" id="MF_00354"/>
    </source>
</evidence>
<feature type="binding site" evidence="11">
    <location>
        <position position="216"/>
    </location>
    <ligand>
        <name>FMN</name>
        <dbReference type="ChEBI" id="CHEBI:58210"/>
    </ligand>
</feature>
<dbReference type="Proteomes" id="UP000516160">
    <property type="component" value="Chromosome"/>
</dbReference>
<dbReference type="EC" id="5.3.3.2" evidence="11"/>
<dbReference type="Pfam" id="PF01070">
    <property type="entry name" value="FMN_dh"/>
    <property type="match status" value="1"/>
</dbReference>
<evidence type="ECO:0000256" key="5">
    <source>
        <dbReference type="ARBA" id="ARBA00022723"/>
    </source>
</evidence>
<name>A0A7G9W4C4_ALKCA</name>
<dbReference type="KEGG" id="acae:HYG86_01515"/>
<keyword evidence="14" id="KW-1185">Reference proteome</keyword>
<dbReference type="SUPFAM" id="SSF51395">
    <property type="entry name" value="FMN-linked oxidoreductases"/>
    <property type="match status" value="1"/>
</dbReference>
<dbReference type="EMBL" id="CP058559">
    <property type="protein sequence ID" value="QNO13536.1"/>
    <property type="molecule type" value="Genomic_DNA"/>
</dbReference>
<dbReference type="InterPro" id="IPR000262">
    <property type="entry name" value="FMN-dep_DH"/>
</dbReference>
<dbReference type="HAMAP" id="MF_00354">
    <property type="entry name" value="Idi_2"/>
    <property type="match status" value="1"/>
</dbReference>
<sequence>MQSLRLKRKIDHIALALKQQGQSYMSGFSQVDLLHNCITEVGYNHVSLSTTFLNKNISYPIIINAITGGPKLATNINIKLAQLAKELSIPMAVGSQTIALKDSNYKTSFSAIRRVNPKGIFIANLSAKSNVESVYQAVDMLKADAIQLHLNPAQEMVMHEGDREFSGLMENIVHIKEKLDVPIIIKEVGCGISYGAALELKKIGIKIIDIAGLGGTNFTSIEGMRKKYQPIDPGLYSWGIPTAYSLAQVSAIKDLTIIAGGGINRPLDIVKALSMGADYVSMAGLFLNLSHNYTLKESLEFMEKFIKEIKIFTALTGAKDVSSLRKVSKIYKEDIKRHMNREP</sequence>
<feature type="domain" description="FMN-dependent dehydrogenase" evidence="12">
    <location>
        <begin position="168"/>
        <end position="325"/>
    </location>
</feature>
<evidence type="ECO:0000256" key="6">
    <source>
        <dbReference type="ARBA" id="ARBA00022842"/>
    </source>
</evidence>
<dbReference type="GO" id="GO:0016491">
    <property type="term" value="F:oxidoreductase activity"/>
    <property type="evidence" value="ECO:0007669"/>
    <property type="project" value="InterPro"/>
</dbReference>
<gene>
    <name evidence="11" type="primary">fni</name>
    <name evidence="13" type="ORF">HYG86_01515</name>
</gene>
<evidence type="ECO:0000256" key="10">
    <source>
        <dbReference type="ARBA" id="ARBA00025810"/>
    </source>
</evidence>
<evidence type="ECO:0000256" key="1">
    <source>
        <dbReference type="ARBA" id="ARBA00001917"/>
    </source>
</evidence>
<comment type="function">
    <text evidence="11">Involved in the biosynthesis of isoprenoids. Catalyzes the 1,3-allylic rearrangement of the homoallylic substrate isopentenyl (IPP) to its allylic isomer, dimethylallyl diphosphate (DMAPP).</text>
</comment>
<evidence type="ECO:0000256" key="4">
    <source>
        <dbReference type="ARBA" id="ARBA00022643"/>
    </source>
</evidence>
<dbReference type="GO" id="GO:0070402">
    <property type="term" value="F:NADPH binding"/>
    <property type="evidence" value="ECO:0007669"/>
    <property type="project" value="UniProtKB-UniRule"/>
</dbReference>
<evidence type="ECO:0000313" key="14">
    <source>
        <dbReference type="Proteomes" id="UP000516160"/>
    </source>
</evidence>
<comment type="catalytic activity">
    <reaction evidence="11">
        <text>isopentenyl diphosphate = dimethylallyl diphosphate</text>
        <dbReference type="Rhea" id="RHEA:23284"/>
        <dbReference type="ChEBI" id="CHEBI:57623"/>
        <dbReference type="ChEBI" id="CHEBI:128769"/>
        <dbReference type="EC" id="5.3.3.2"/>
    </reaction>
</comment>
<dbReference type="GO" id="GO:0010181">
    <property type="term" value="F:FMN binding"/>
    <property type="evidence" value="ECO:0007669"/>
    <property type="project" value="UniProtKB-UniRule"/>
</dbReference>
<dbReference type="PANTHER" id="PTHR43665">
    <property type="entry name" value="ISOPENTENYL-DIPHOSPHATE DELTA-ISOMERASE"/>
    <property type="match status" value="1"/>
</dbReference>
<reference evidence="13 14" key="1">
    <citation type="submission" date="2020-07" db="EMBL/GenBank/DDBJ databases">
        <title>Alkalicella. sp. LB2 genome.</title>
        <authorList>
            <person name="Postec A."/>
            <person name="Quemeneur M."/>
        </authorList>
    </citation>
    <scope>NUCLEOTIDE SEQUENCE [LARGE SCALE GENOMIC DNA]</scope>
    <source>
        <strain evidence="13 14">LB2</strain>
    </source>
</reference>
<proteinExistence type="inferred from homology"/>
<comment type="subcellular location">
    <subcellularLocation>
        <location evidence="11">Cytoplasm</location>
    </subcellularLocation>
</comment>
<comment type="caution">
    <text evidence="11">Lacks conserved residue(s) required for the propagation of feature annotation.</text>
</comment>
<evidence type="ECO:0000256" key="2">
    <source>
        <dbReference type="ARBA" id="ARBA00022490"/>
    </source>
</evidence>
<keyword evidence="3 11" id="KW-0285">Flavoprotein</keyword>
<dbReference type="GO" id="GO:0000287">
    <property type="term" value="F:magnesium ion binding"/>
    <property type="evidence" value="ECO:0007669"/>
    <property type="project" value="UniProtKB-UniRule"/>
</dbReference>
<accession>A0A7G9W4C4</accession>
<evidence type="ECO:0000313" key="13">
    <source>
        <dbReference type="EMBL" id="QNO13536.1"/>
    </source>
</evidence>
<organism evidence="13 14">
    <name type="scientific">Alkalicella caledoniensis</name>
    <dbReference type="NCBI Taxonomy" id="2731377"/>
    <lineage>
        <taxon>Bacteria</taxon>
        <taxon>Bacillati</taxon>
        <taxon>Bacillota</taxon>
        <taxon>Clostridia</taxon>
        <taxon>Eubacteriales</taxon>
        <taxon>Proteinivoracaceae</taxon>
        <taxon>Alkalicella</taxon>
    </lineage>
</organism>
<dbReference type="GO" id="GO:0008299">
    <property type="term" value="P:isoprenoid biosynthetic process"/>
    <property type="evidence" value="ECO:0007669"/>
    <property type="project" value="UniProtKB-UniRule"/>
</dbReference>
<feature type="binding site" evidence="11">
    <location>
        <position position="154"/>
    </location>
    <ligand>
        <name>substrate</name>
    </ligand>
</feature>
<feature type="binding site" evidence="11">
    <location>
        <begin position="8"/>
        <end position="9"/>
    </location>
    <ligand>
        <name>substrate</name>
    </ligand>
</feature>
<keyword evidence="2 11" id="KW-0963">Cytoplasm</keyword>
<dbReference type="Gene3D" id="3.20.20.70">
    <property type="entry name" value="Aldolase class I"/>
    <property type="match status" value="1"/>
</dbReference>
<feature type="binding site" evidence="11">
    <location>
        <position position="186"/>
    </location>
    <ligand>
        <name>FMN</name>
        <dbReference type="ChEBI" id="CHEBI:58210"/>
    </ligand>
</feature>
<dbReference type="InterPro" id="IPR013785">
    <property type="entry name" value="Aldolase_TIM"/>
</dbReference>
<dbReference type="PIRSF" id="PIRSF003314">
    <property type="entry name" value="IPP_isomerase"/>
    <property type="match status" value="1"/>
</dbReference>
<dbReference type="CDD" id="cd02811">
    <property type="entry name" value="IDI-2_FMN"/>
    <property type="match status" value="1"/>
</dbReference>
<evidence type="ECO:0000256" key="9">
    <source>
        <dbReference type="ARBA" id="ARBA00023235"/>
    </source>
</evidence>
<dbReference type="AlphaFoldDB" id="A0A7G9W4C4"/>
<feature type="binding site" evidence="11">
    <location>
        <begin position="283"/>
        <end position="284"/>
    </location>
    <ligand>
        <name>FMN</name>
        <dbReference type="ChEBI" id="CHEBI:58210"/>
    </ligand>
</feature>
<feature type="binding site" evidence="11">
    <location>
        <position position="124"/>
    </location>
    <ligand>
        <name>FMN</name>
        <dbReference type="ChEBI" id="CHEBI:58210"/>
    </ligand>
</feature>
<dbReference type="PANTHER" id="PTHR43665:SF1">
    <property type="entry name" value="ISOPENTENYL-DIPHOSPHATE DELTA-ISOMERASE"/>
    <property type="match status" value="1"/>
</dbReference>
<comment type="cofactor">
    <cofactor evidence="11">
        <name>Mg(2+)</name>
        <dbReference type="ChEBI" id="CHEBI:18420"/>
    </cofactor>
</comment>
<feature type="binding site" evidence="11">
    <location>
        <position position="155"/>
    </location>
    <ligand>
        <name>Mg(2+)</name>
        <dbReference type="ChEBI" id="CHEBI:18420"/>
    </ligand>
</feature>
<keyword evidence="7 11" id="KW-0521">NADP</keyword>
<protein>
    <recommendedName>
        <fullName evidence="11">Isopentenyl-diphosphate delta-isomerase</fullName>
        <shortName evidence="11">IPP isomerase</shortName>
        <ecNumber evidence="11">5.3.3.2</ecNumber>
    </recommendedName>
    <alternativeName>
        <fullName evidence="11">Isopentenyl diphosphate:dimethylallyl diphosphate isomerase</fullName>
    </alternativeName>
    <alternativeName>
        <fullName evidence="11">Isopentenyl pyrophosphate isomerase</fullName>
    </alternativeName>
    <alternativeName>
        <fullName evidence="11">Type 2 isopentenyl diphosphate isomerase</fullName>
        <shortName evidence="11">IDI-2</shortName>
    </alternativeName>
</protein>
<comment type="cofactor">
    <cofactor evidence="1 11">
        <name>FMN</name>
        <dbReference type="ChEBI" id="CHEBI:58210"/>
    </cofactor>
</comment>
<evidence type="ECO:0000256" key="3">
    <source>
        <dbReference type="ARBA" id="ARBA00022630"/>
    </source>
</evidence>
<feature type="binding site" evidence="11">
    <location>
        <position position="95"/>
    </location>
    <ligand>
        <name>FMN</name>
        <dbReference type="ChEBI" id="CHEBI:58210"/>
    </ligand>
</feature>
<evidence type="ECO:0000259" key="12">
    <source>
        <dbReference type="Pfam" id="PF01070"/>
    </source>
</evidence>
<comment type="similarity">
    <text evidence="11">Belongs to the IPP isomerase type 2 family.</text>
</comment>